<dbReference type="CDD" id="cd00413">
    <property type="entry name" value="Glyco_hydrolase_16"/>
    <property type="match status" value="1"/>
</dbReference>
<dbReference type="SUPFAM" id="SSF49899">
    <property type="entry name" value="Concanavalin A-like lectins/glucanases"/>
    <property type="match status" value="1"/>
</dbReference>
<accession>A0A918W950</accession>
<organism evidence="2 3">
    <name type="scientific">Cognatilysobacter bugurensis</name>
    <dbReference type="NCBI Taxonomy" id="543356"/>
    <lineage>
        <taxon>Bacteria</taxon>
        <taxon>Pseudomonadati</taxon>
        <taxon>Pseudomonadota</taxon>
        <taxon>Gammaproteobacteria</taxon>
        <taxon>Lysobacterales</taxon>
        <taxon>Lysobacteraceae</taxon>
        <taxon>Cognatilysobacter</taxon>
    </lineage>
</organism>
<feature type="signal peptide" evidence="1">
    <location>
        <begin position="1"/>
        <end position="20"/>
    </location>
</feature>
<comment type="caution">
    <text evidence="2">The sequence shown here is derived from an EMBL/GenBank/DDBJ whole genome shotgun (WGS) entry which is preliminary data.</text>
</comment>
<evidence type="ECO:0000313" key="3">
    <source>
        <dbReference type="Proteomes" id="UP000646426"/>
    </source>
</evidence>
<dbReference type="InterPro" id="IPR013320">
    <property type="entry name" value="ConA-like_dom_sf"/>
</dbReference>
<dbReference type="RefSeq" id="WP_189456391.1">
    <property type="nucleotide sequence ID" value="NZ_BMYD01000003.1"/>
</dbReference>
<gene>
    <name evidence="2" type="ORF">GCM10007067_21620</name>
</gene>
<name>A0A918W950_9GAMM</name>
<reference evidence="2" key="2">
    <citation type="submission" date="2020-09" db="EMBL/GenBank/DDBJ databases">
        <authorList>
            <person name="Sun Q."/>
            <person name="Kim S."/>
        </authorList>
    </citation>
    <scope>NUCLEOTIDE SEQUENCE</scope>
    <source>
        <strain evidence="2">KCTC 23077</strain>
    </source>
</reference>
<sequence>MLRLLTFALLTAGMVQPLAAKTLQFAGHTWTVRDAVSAAPGPNRWAPENAWVDTLGRLHLRISRGADGIWRCAEVKLDTPLGFGTYEFKVDGRVDRFDRNVVFGMFQYPDPATGPDFTHEIDIEFSRWGSDTPYPAYWTVYPTTTAVSETSHAFAPVLEGDYSTHRFHRSRDAVRFQMLHGHQDGDAHQAHAWTFAPKDAKRRISQAAQPVYINLWLFRGMAPSDDLEVEVVVSDFRFIPAR</sequence>
<dbReference type="Gene3D" id="2.60.120.200">
    <property type="match status" value="1"/>
</dbReference>
<reference evidence="2" key="1">
    <citation type="journal article" date="2014" name="Int. J. Syst. Evol. Microbiol.">
        <title>Complete genome sequence of Corynebacterium casei LMG S-19264T (=DSM 44701T), isolated from a smear-ripened cheese.</title>
        <authorList>
            <consortium name="US DOE Joint Genome Institute (JGI-PGF)"/>
            <person name="Walter F."/>
            <person name="Albersmeier A."/>
            <person name="Kalinowski J."/>
            <person name="Ruckert C."/>
        </authorList>
    </citation>
    <scope>NUCLEOTIDE SEQUENCE</scope>
    <source>
        <strain evidence="2">KCTC 23077</strain>
    </source>
</reference>
<evidence type="ECO:0000256" key="1">
    <source>
        <dbReference type="SAM" id="SignalP"/>
    </source>
</evidence>
<proteinExistence type="predicted"/>
<dbReference type="EMBL" id="BMYD01000003">
    <property type="protein sequence ID" value="GHA83181.1"/>
    <property type="molecule type" value="Genomic_DNA"/>
</dbReference>
<keyword evidence="3" id="KW-1185">Reference proteome</keyword>
<keyword evidence="1" id="KW-0732">Signal</keyword>
<dbReference type="Proteomes" id="UP000646426">
    <property type="component" value="Unassembled WGS sequence"/>
</dbReference>
<protein>
    <recommendedName>
        <fullName evidence="4">GH16 domain-containing protein</fullName>
    </recommendedName>
</protein>
<dbReference type="AlphaFoldDB" id="A0A918W950"/>
<evidence type="ECO:0000313" key="2">
    <source>
        <dbReference type="EMBL" id="GHA83181.1"/>
    </source>
</evidence>
<evidence type="ECO:0008006" key="4">
    <source>
        <dbReference type="Google" id="ProtNLM"/>
    </source>
</evidence>
<feature type="chain" id="PRO_5036813949" description="GH16 domain-containing protein" evidence="1">
    <location>
        <begin position="21"/>
        <end position="242"/>
    </location>
</feature>